<comment type="caution">
    <text evidence="4">The sequence shown here is derived from an EMBL/GenBank/DDBJ whole genome shotgun (WGS) entry which is preliminary data.</text>
</comment>
<dbReference type="EMBL" id="JAHDYR010000053">
    <property type="protein sequence ID" value="KAG9391397.1"/>
    <property type="molecule type" value="Genomic_DNA"/>
</dbReference>
<feature type="transmembrane region" description="Helical" evidence="2">
    <location>
        <begin position="42"/>
        <end position="61"/>
    </location>
</feature>
<feature type="compositionally biased region" description="Pro residues" evidence="1">
    <location>
        <begin position="157"/>
        <end position="169"/>
    </location>
</feature>
<dbReference type="AlphaFoldDB" id="A0A8J6B272"/>
<gene>
    <name evidence="4" type="ORF">J8273_6157</name>
</gene>
<feature type="region of interest" description="Disordered" evidence="1">
    <location>
        <begin position="127"/>
        <end position="173"/>
    </location>
</feature>
<reference evidence="4" key="1">
    <citation type="submission" date="2021-05" db="EMBL/GenBank/DDBJ databases">
        <title>A free-living protist that lacks canonical eukaryotic 1 DNA replication and segregation systems.</title>
        <authorList>
            <person name="Salas-Leiva D.E."/>
            <person name="Tromer E.C."/>
            <person name="Curtis B.A."/>
            <person name="Jerlstrom-Hultqvist J."/>
            <person name="Kolisko M."/>
            <person name="Yi Z."/>
            <person name="Salas-Leiva J.S."/>
            <person name="Gallot-Lavallee L."/>
            <person name="Kops G.J.P.L."/>
            <person name="Archibald J.M."/>
            <person name="Simpson A.G.B."/>
            <person name="Roger A.J."/>
        </authorList>
    </citation>
    <scope>NUCLEOTIDE SEQUENCE</scope>
    <source>
        <strain evidence="4">BICM</strain>
    </source>
</reference>
<evidence type="ECO:0000256" key="1">
    <source>
        <dbReference type="SAM" id="MobiDB-lite"/>
    </source>
</evidence>
<sequence>MNAYMLVVLQLATVFASMTQIPITGASQVISIPSEESHIVRNTFIALCGVSGILFMAYAVIDDKAILPKLRKAYKSIIRRVDLALGVFRNPQTHTHASSGAIRHEDARLESDAIALKNAMTVIKELDDENSQLRKKASTHANESRDQARPVAQRPPTSAPPAPRMPPPRNLGQACYASSKVYSLTPKAPTDFLAQIRNGGTAALKKHVDVAPRKSRDSAGGMVSQLEQAMARRRKAMADTESSEEER</sequence>
<keyword evidence="5" id="KW-1185">Reference proteome</keyword>
<feature type="chain" id="PRO_5035190387" evidence="3">
    <location>
        <begin position="17"/>
        <end position="247"/>
    </location>
</feature>
<evidence type="ECO:0000313" key="4">
    <source>
        <dbReference type="EMBL" id="KAG9391397.1"/>
    </source>
</evidence>
<keyword evidence="2" id="KW-0472">Membrane</keyword>
<proteinExistence type="predicted"/>
<feature type="signal peptide" evidence="3">
    <location>
        <begin position="1"/>
        <end position="16"/>
    </location>
</feature>
<accession>A0A8J6B272</accession>
<name>A0A8J6B272_9EUKA</name>
<keyword evidence="2" id="KW-1133">Transmembrane helix</keyword>
<feature type="region of interest" description="Disordered" evidence="1">
    <location>
        <begin position="228"/>
        <end position="247"/>
    </location>
</feature>
<evidence type="ECO:0000313" key="5">
    <source>
        <dbReference type="Proteomes" id="UP000717585"/>
    </source>
</evidence>
<dbReference type="Proteomes" id="UP000717585">
    <property type="component" value="Unassembled WGS sequence"/>
</dbReference>
<evidence type="ECO:0000256" key="2">
    <source>
        <dbReference type="SAM" id="Phobius"/>
    </source>
</evidence>
<keyword evidence="2" id="KW-0812">Transmembrane</keyword>
<evidence type="ECO:0000256" key="3">
    <source>
        <dbReference type="SAM" id="SignalP"/>
    </source>
</evidence>
<keyword evidence="3" id="KW-0732">Signal</keyword>
<organism evidence="4 5">
    <name type="scientific">Carpediemonas membranifera</name>
    <dbReference type="NCBI Taxonomy" id="201153"/>
    <lineage>
        <taxon>Eukaryota</taxon>
        <taxon>Metamonada</taxon>
        <taxon>Carpediemonas-like organisms</taxon>
        <taxon>Carpediemonas</taxon>
    </lineage>
</organism>
<protein>
    <submittedName>
        <fullName evidence="4">Uncharacterized protein</fullName>
    </submittedName>
</protein>